<keyword evidence="2" id="KW-1133">Transmembrane helix</keyword>
<gene>
    <name evidence="3" type="ORF">BN1049_01123</name>
</gene>
<protein>
    <submittedName>
        <fullName evidence="3">Amino acid transporter</fullName>
    </submittedName>
</protein>
<accession>A0A078MFG9</accession>
<evidence type="ECO:0000256" key="2">
    <source>
        <dbReference type="SAM" id="Phobius"/>
    </source>
</evidence>
<keyword evidence="2" id="KW-0472">Membrane</keyword>
<evidence type="ECO:0000313" key="3">
    <source>
        <dbReference type="EMBL" id="CEA03451.1"/>
    </source>
</evidence>
<feature type="transmembrane region" description="Helical" evidence="2">
    <location>
        <begin position="68"/>
        <end position="85"/>
    </location>
</feature>
<dbReference type="EMBL" id="LM997413">
    <property type="protein sequence ID" value="CEA03451.1"/>
    <property type="molecule type" value="Genomic_DNA"/>
</dbReference>
<dbReference type="AlphaFoldDB" id="A0A078MFG9"/>
<reference evidence="3" key="1">
    <citation type="submission" date="2014-07" db="EMBL/GenBank/DDBJ databases">
        <authorList>
            <person name="Urmite Genomes Urmite Genomes"/>
        </authorList>
    </citation>
    <scope>NUCLEOTIDE SEQUENCE</scope>
    <source>
        <strain evidence="3">12M76_air</strain>
    </source>
</reference>
<feature type="transmembrane region" description="Helical" evidence="2">
    <location>
        <begin position="20"/>
        <end position="38"/>
    </location>
</feature>
<proteinExistence type="predicted"/>
<organism evidence="3">
    <name type="scientific">Pseudomonas saudimassiliensis</name>
    <dbReference type="NCBI Taxonomy" id="1461581"/>
    <lineage>
        <taxon>Bacteria</taxon>
        <taxon>Pseudomonadati</taxon>
        <taxon>Pseudomonadota</taxon>
        <taxon>Gammaproteobacteria</taxon>
        <taxon>Pseudomonadales</taxon>
        <taxon>Pseudomonadaceae</taxon>
        <taxon>Pseudomonas</taxon>
    </lineage>
</organism>
<feature type="region of interest" description="Disordered" evidence="1">
    <location>
        <begin position="90"/>
        <end position="109"/>
    </location>
</feature>
<feature type="compositionally biased region" description="Basic and acidic residues" evidence="1">
    <location>
        <begin position="99"/>
        <end position="109"/>
    </location>
</feature>
<dbReference type="PATRIC" id="fig|1461581.3.peg.1099"/>
<evidence type="ECO:0000256" key="1">
    <source>
        <dbReference type="SAM" id="MobiDB-lite"/>
    </source>
</evidence>
<sequence length="109" mass="12585">MEHRRFAWVRLDMDTDNLINLLQWPAMLITLVAAWLVGSRQRFKRFAGFICFILSNLLWIIWGWHTHAWALIVLQVGLFLMNLRGTRKNAEPAAGSDALHAEGREVSGR</sequence>
<name>A0A078MFG9_9PSED</name>
<dbReference type="EMBL" id="LK391969">
    <property type="protein sequence ID" value="CEF26196.1"/>
    <property type="molecule type" value="Genomic_DNA"/>
</dbReference>
<keyword evidence="2" id="KW-0812">Transmembrane</keyword>